<gene>
    <name evidence="7" type="ORF">KC19_5G030300</name>
</gene>
<dbReference type="EMBL" id="CM026425">
    <property type="protein sequence ID" value="KAG0575779.1"/>
    <property type="molecule type" value="Genomic_DNA"/>
</dbReference>
<sequence length="119" mass="12679">MHDFCFTYPYGLLVVLGGLIGFLKKGSADSLMGGVGSGALLLLAGYVSHQAYLRGAKSWPALFLETVVAVALTWVMGQRFMATSKFMPAGLVAALSGIMALFYLYKVVTGGNHIVKKQT</sequence>
<keyword evidence="4 6" id="KW-1133">Transmembrane helix</keyword>
<dbReference type="GO" id="GO:0009706">
    <property type="term" value="C:chloroplast inner membrane"/>
    <property type="evidence" value="ECO:0007669"/>
    <property type="project" value="TreeGrafter"/>
</dbReference>
<organism evidence="7 8">
    <name type="scientific">Ceratodon purpureus</name>
    <name type="common">Fire moss</name>
    <name type="synonym">Dicranum purpureum</name>
    <dbReference type="NCBI Taxonomy" id="3225"/>
    <lineage>
        <taxon>Eukaryota</taxon>
        <taxon>Viridiplantae</taxon>
        <taxon>Streptophyta</taxon>
        <taxon>Embryophyta</taxon>
        <taxon>Bryophyta</taxon>
        <taxon>Bryophytina</taxon>
        <taxon>Bryopsida</taxon>
        <taxon>Dicranidae</taxon>
        <taxon>Pseudoditrichales</taxon>
        <taxon>Ditrichaceae</taxon>
        <taxon>Ceratodon</taxon>
    </lineage>
</organism>
<evidence type="ECO:0000256" key="3">
    <source>
        <dbReference type="ARBA" id="ARBA00022692"/>
    </source>
</evidence>
<dbReference type="Gene3D" id="1.10.10.1740">
    <property type="entry name" value="Transmembrane protein 14-like"/>
    <property type="match status" value="1"/>
</dbReference>
<accession>A0A8T0HYK9</accession>
<dbReference type="PANTHER" id="PTHR12668">
    <property type="entry name" value="TRANSMEMBRANE PROTEIN 14, 15"/>
    <property type="match status" value="1"/>
</dbReference>
<evidence type="ECO:0000313" key="8">
    <source>
        <dbReference type="Proteomes" id="UP000822688"/>
    </source>
</evidence>
<dbReference type="PANTHER" id="PTHR12668:SF5">
    <property type="entry name" value="PROTEIN FATTY ACID EXPORT 5-RELATED"/>
    <property type="match status" value="1"/>
</dbReference>
<proteinExistence type="inferred from homology"/>
<feature type="transmembrane region" description="Helical" evidence="6">
    <location>
        <begin position="30"/>
        <end position="47"/>
    </location>
</feature>
<evidence type="ECO:0000256" key="6">
    <source>
        <dbReference type="SAM" id="Phobius"/>
    </source>
</evidence>
<comment type="caution">
    <text evidence="7">The sequence shown here is derived from an EMBL/GenBank/DDBJ whole genome shotgun (WGS) entry which is preliminary data.</text>
</comment>
<feature type="transmembrane region" description="Helical" evidence="6">
    <location>
        <begin position="6"/>
        <end position="23"/>
    </location>
</feature>
<dbReference type="AlphaFoldDB" id="A0A8T0HYK9"/>
<evidence type="ECO:0000256" key="4">
    <source>
        <dbReference type="ARBA" id="ARBA00022989"/>
    </source>
</evidence>
<keyword evidence="3 6" id="KW-0812">Transmembrane</keyword>
<dbReference type="Proteomes" id="UP000822688">
    <property type="component" value="Chromosome 5"/>
</dbReference>
<dbReference type="InterPro" id="IPR005349">
    <property type="entry name" value="TMEM14"/>
</dbReference>
<evidence type="ECO:0000256" key="2">
    <source>
        <dbReference type="ARBA" id="ARBA00007590"/>
    </source>
</evidence>
<keyword evidence="5 6" id="KW-0472">Membrane</keyword>
<protein>
    <submittedName>
        <fullName evidence="7">Uncharacterized protein</fullName>
    </submittedName>
</protein>
<dbReference type="GO" id="GO:0015245">
    <property type="term" value="F:fatty acid transmembrane transporter activity"/>
    <property type="evidence" value="ECO:0007669"/>
    <property type="project" value="TreeGrafter"/>
</dbReference>
<comment type="subcellular location">
    <subcellularLocation>
        <location evidence="1">Membrane</location>
    </subcellularLocation>
</comment>
<keyword evidence="8" id="KW-1185">Reference proteome</keyword>
<dbReference type="Pfam" id="PF03647">
    <property type="entry name" value="Tmemb_14"/>
    <property type="match status" value="1"/>
</dbReference>
<evidence type="ECO:0000256" key="5">
    <source>
        <dbReference type="ARBA" id="ARBA00023136"/>
    </source>
</evidence>
<comment type="similarity">
    <text evidence="2">Belongs to the TMEM14 family.</text>
</comment>
<evidence type="ECO:0000313" key="7">
    <source>
        <dbReference type="EMBL" id="KAG0575779.1"/>
    </source>
</evidence>
<name>A0A8T0HYK9_CERPU</name>
<reference evidence="7" key="1">
    <citation type="submission" date="2020-06" db="EMBL/GenBank/DDBJ databases">
        <title>WGS assembly of Ceratodon purpureus strain R40.</title>
        <authorList>
            <person name="Carey S.B."/>
            <person name="Jenkins J."/>
            <person name="Shu S."/>
            <person name="Lovell J.T."/>
            <person name="Sreedasyam A."/>
            <person name="Maumus F."/>
            <person name="Tiley G.P."/>
            <person name="Fernandez-Pozo N."/>
            <person name="Barry K."/>
            <person name="Chen C."/>
            <person name="Wang M."/>
            <person name="Lipzen A."/>
            <person name="Daum C."/>
            <person name="Saski C.A."/>
            <person name="Payton A.C."/>
            <person name="Mcbreen J.C."/>
            <person name="Conrad R.E."/>
            <person name="Kollar L.M."/>
            <person name="Olsson S."/>
            <person name="Huttunen S."/>
            <person name="Landis J.B."/>
            <person name="Wickett N.J."/>
            <person name="Johnson M.G."/>
            <person name="Rensing S.A."/>
            <person name="Grimwood J."/>
            <person name="Schmutz J."/>
            <person name="Mcdaniel S.F."/>
        </authorList>
    </citation>
    <scope>NUCLEOTIDE SEQUENCE</scope>
    <source>
        <strain evidence="7">R40</strain>
    </source>
</reference>
<dbReference type="InterPro" id="IPR044890">
    <property type="entry name" value="TMEM14_sf"/>
</dbReference>
<feature type="transmembrane region" description="Helical" evidence="6">
    <location>
        <begin position="86"/>
        <end position="105"/>
    </location>
</feature>
<evidence type="ECO:0000256" key="1">
    <source>
        <dbReference type="ARBA" id="ARBA00004370"/>
    </source>
</evidence>